<dbReference type="InterPro" id="IPR017871">
    <property type="entry name" value="ABC_transporter-like_CS"/>
</dbReference>
<keyword evidence="9" id="KW-1185">Reference proteome</keyword>
<evidence type="ECO:0000313" key="8">
    <source>
        <dbReference type="EMBL" id="THG29406.1"/>
    </source>
</evidence>
<dbReference type="SUPFAM" id="SSF52540">
    <property type="entry name" value="P-loop containing nucleoside triphosphate hydrolases"/>
    <property type="match status" value="1"/>
</dbReference>
<evidence type="ECO:0000259" key="7">
    <source>
        <dbReference type="PROSITE" id="PS50893"/>
    </source>
</evidence>
<dbReference type="PROSITE" id="PS00211">
    <property type="entry name" value="ABC_TRANSPORTER_1"/>
    <property type="match status" value="1"/>
</dbReference>
<evidence type="ECO:0000256" key="2">
    <source>
        <dbReference type="ARBA" id="ARBA00022448"/>
    </source>
</evidence>
<dbReference type="InterPro" id="IPR003593">
    <property type="entry name" value="AAA+_ATPase"/>
</dbReference>
<gene>
    <name evidence="8" type="ORF">E6C64_11900</name>
</gene>
<dbReference type="GO" id="GO:0015807">
    <property type="term" value="P:L-amino acid transport"/>
    <property type="evidence" value="ECO:0007669"/>
    <property type="project" value="TreeGrafter"/>
</dbReference>
<dbReference type="GO" id="GO:0015658">
    <property type="term" value="F:branched-chain amino acid transmembrane transporter activity"/>
    <property type="evidence" value="ECO:0007669"/>
    <property type="project" value="TreeGrafter"/>
</dbReference>
<evidence type="ECO:0000256" key="6">
    <source>
        <dbReference type="SAM" id="MobiDB-lite"/>
    </source>
</evidence>
<dbReference type="GO" id="GO:0005524">
    <property type="term" value="F:ATP binding"/>
    <property type="evidence" value="ECO:0007669"/>
    <property type="project" value="UniProtKB-KW"/>
</dbReference>
<proteinExistence type="inferred from homology"/>
<reference evidence="8 9" key="1">
    <citation type="submission" date="2019-04" db="EMBL/GenBank/DDBJ databases">
        <authorList>
            <person name="Jiang L."/>
        </authorList>
    </citation>
    <scope>NUCLEOTIDE SEQUENCE [LARGE SCALE GENOMIC DNA]</scope>
    <source>
        <strain evidence="8 9">YIM 131853</strain>
    </source>
</reference>
<accession>A0A4S4FJT6</accession>
<dbReference type="Proteomes" id="UP000309133">
    <property type="component" value="Unassembled WGS sequence"/>
</dbReference>
<dbReference type="AlphaFoldDB" id="A0A4S4FJT6"/>
<feature type="domain" description="ABC transporter" evidence="7">
    <location>
        <begin position="20"/>
        <end position="246"/>
    </location>
</feature>
<dbReference type="PANTHER" id="PTHR43820:SF4">
    <property type="entry name" value="HIGH-AFFINITY BRANCHED-CHAIN AMINO ACID TRANSPORT ATP-BINDING PROTEIN LIVF"/>
    <property type="match status" value="1"/>
</dbReference>
<dbReference type="RefSeq" id="WP_136427736.1">
    <property type="nucleotide sequence ID" value="NZ_SSSM01000005.1"/>
</dbReference>
<dbReference type="Pfam" id="PF00005">
    <property type="entry name" value="ABC_tran"/>
    <property type="match status" value="1"/>
</dbReference>
<dbReference type="PROSITE" id="PS50893">
    <property type="entry name" value="ABC_TRANSPORTER_2"/>
    <property type="match status" value="1"/>
</dbReference>
<keyword evidence="5" id="KW-0029">Amino-acid transport</keyword>
<evidence type="ECO:0000256" key="4">
    <source>
        <dbReference type="ARBA" id="ARBA00022840"/>
    </source>
</evidence>
<dbReference type="Gene3D" id="3.40.50.300">
    <property type="entry name" value="P-loop containing nucleotide triphosphate hydrolases"/>
    <property type="match status" value="1"/>
</dbReference>
<dbReference type="SMART" id="SM00382">
    <property type="entry name" value="AAA"/>
    <property type="match status" value="1"/>
</dbReference>
<keyword evidence="2" id="KW-0813">Transport</keyword>
<evidence type="ECO:0000256" key="5">
    <source>
        <dbReference type="ARBA" id="ARBA00022970"/>
    </source>
</evidence>
<evidence type="ECO:0000256" key="3">
    <source>
        <dbReference type="ARBA" id="ARBA00022741"/>
    </source>
</evidence>
<dbReference type="EMBL" id="SSSM01000005">
    <property type="protein sequence ID" value="THG29406.1"/>
    <property type="molecule type" value="Genomic_DNA"/>
</dbReference>
<dbReference type="InterPro" id="IPR003439">
    <property type="entry name" value="ABC_transporter-like_ATP-bd"/>
</dbReference>
<protein>
    <submittedName>
        <fullName evidence="8">ABC transporter ATP-binding protein</fullName>
    </submittedName>
</protein>
<dbReference type="CDD" id="cd03224">
    <property type="entry name" value="ABC_TM1139_LivF_branched"/>
    <property type="match status" value="1"/>
</dbReference>
<dbReference type="OrthoDB" id="9776369at2"/>
<evidence type="ECO:0000313" key="9">
    <source>
        <dbReference type="Proteomes" id="UP000309133"/>
    </source>
</evidence>
<dbReference type="GO" id="GO:0016887">
    <property type="term" value="F:ATP hydrolysis activity"/>
    <property type="evidence" value="ECO:0007669"/>
    <property type="project" value="InterPro"/>
</dbReference>
<comment type="caution">
    <text evidence="8">The sequence shown here is derived from an EMBL/GenBank/DDBJ whole genome shotgun (WGS) entry which is preliminary data.</text>
</comment>
<name>A0A4S4FJT6_9MICO</name>
<comment type="similarity">
    <text evidence="1">Belongs to the ABC transporter superfamily.</text>
</comment>
<dbReference type="PANTHER" id="PTHR43820">
    <property type="entry name" value="HIGH-AFFINITY BRANCHED-CHAIN AMINO ACID TRANSPORT ATP-BINDING PROTEIN LIVF"/>
    <property type="match status" value="1"/>
</dbReference>
<feature type="region of interest" description="Disordered" evidence="6">
    <location>
        <begin position="1"/>
        <end position="20"/>
    </location>
</feature>
<keyword evidence="3" id="KW-0547">Nucleotide-binding</keyword>
<evidence type="ECO:0000256" key="1">
    <source>
        <dbReference type="ARBA" id="ARBA00005417"/>
    </source>
</evidence>
<keyword evidence="4 8" id="KW-0067">ATP-binding</keyword>
<sequence length="247" mass="26745">MTQPDTVLPGRPETRSSGGLRIEGLDVSYGRVHVLQDVSFEMGSEPVGMVGRNGMGKTTLVKAIAGFLPSSGTIEFEGKSIQGRQPYQITRAGIGYVPQGRRIFPSLTVHEHLTMVGAKKTDRWNVSSVYDLFPRLAERKRNGGGDLSGGEQQMLAIARALLTNPRLVVMDEPSEGLAPAVVDHVSQVLRSVVAEGQSVLLIEQNLRFATELCDRILVMVNGRIAADLPSQVIANDPEVQARYLGVV</sequence>
<dbReference type="InterPro" id="IPR052156">
    <property type="entry name" value="BCAA_Transport_ATP-bd_LivF"/>
</dbReference>
<dbReference type="InterPro" id="IPR027417">
    <property type="entry name" value="P-loop_NTPase"/>
</dbReference>
<organism evidence="8 9">
    <name type="scientific">Naasia lichenicola</name>
    <dbReference type="NCBI Taxonomy" id="2565933"/>
    <lineage>
        <taxon>Bacteria</taxon>
        <taxon>Bacillati</taxon>
        <taxon>Actinomycetota</taxon>
        <taxon>Actinomycetes</taxon>
        <taxon>Micrococcales</taxon>
        <taxon>Microbacteriaceae</taxon>
        <taxon>Naasia</taxon>
    </lineage>
</organism>